<proteinExistence type="predicted"/>
<accession>A0A8J2YQY4</accession>
<dbReference type="RefSeq" id="WP_189044118.1">
    <property type="nucleotide sequence ID" value="NZ_BMJQ01000003.1"/>
</dbReference>
<evidence type="ECO:0000313" key="1">
    <source>
        <dbReference type="EMBL" id="GGF10255.1"/>
    </source>
</evidence>
<protein>
    <submittedName>
        <fullName evidence="1">Uncharacterized protein</fullName>
    </submittedName>
</protein>
<name>A0A8J2YQY4_9PROT</name>
<comment type="caution">
    <text evidence="1">The sequence shown here is derived from an EMBL/GenBank/DDBJ whole genome shotgun (WGS) entry which is preliminary data.</text>
</comment>
<organism evidence="1 2">
    <name type="scientific">Aliidongia dinghuensis</name>
    <dbReference type="NCBI Taxonomy" id="1867774"/>
    <lineage>
        <taxon>Bacteria</taxon>
        <taxon>Pseudomonadati</taxon>
        <taxon>Pseudomonadota</taxon>
        <taxon>Alphaproteobacteria</taxon>
        <taxon>Rhodospirillales</taxon>
        <taxon>Dongiaceae</taxon>
        <taxon>Aliidongia</taxon>
    </lineage>
</organism>
<dbReference type="EMBL" id="BMJQ01000003">
    <property type="protein sequence ID" value="GGF10255.1"/>
    <property type="molecule type" value="Genomic_DNA"/>
</dbReference>
<gene>
    <name evidence="1" type="ORF">GCM10011611_14780</name>
</gene>
<keyword evidence="2" id="KW-1185">Reference proteome</keyword>
<dbReference type="Proteomes" id="UP000646365">
    <property type="component" value="Unassembled WGS sequence"/>
</dbReference>
<reference evidence="1" key="2">
    <citation type="submission" date="2020-09" db="EMBL/GenBank/DDBJ databases">
        <authorList>
            <person name="Sun Q."/>
            <person name="Zhou Y."/>
        </authorList>
    </citation>
    <scope>NUCLEOTIDE SEQUENCE</scope>
    <source>
        <strain evidence="1">CGMCC 1.15725</strain>
    </source>
</reference>
<evidence type="ECO:0000313" key="2">
    <source>
        <dbReference type="Proteomes" id="UP000646365"/>
    </source>
</evidence>
<reference evidence="1" key="1">
    <citation type="journal article" date="2014" name="Int. J. Syst. Evol. Microbiol.">
        <title>Complete genome sequence of Corynebacterium casei LMG S-19264T (=DSM 44701T), isolated from a smear-ripened cheese.</title>
        <authorList>
            <consortium name="US DOE Joint Genome Institute (JGI-PGF)"/>
            <person name="Walter F."/>
            <person name="Albersmeier A."/>
            <person name="Kalinowski J."/>
            <person name="Ruckert C."/>
        </authorList>
    </citation>
    <scope>NUCLEOTIDE SEQUENCE</scope>
    <source>
        <strain evidence="1">CGMCC 1.15725</strain>
    </source>
</reference>
<sequence length="238" mass="26376">MDEDIRLEEIVELDAAAAPEINSERARQQAEFHAREVRELGELIAAAPAVDHIHDPRQAERQRHHELELLCRELAAAFDWLAAKDRSSRDLDLAMAHLREGYDTAPETVLLRTIAETHYPLLTRITLTRGNGVGLLDETRLSLKHAARGRPLADALSLEQAAALLDGWLAEAGAITPTVPLLPIHQALEWLVHQAKARAVPDRSRPLEDDLEATIYLARGTLEASGLAYRGPEEPAPY</sequence>
<dbReference type="AlphaFoldDB" id="A0A8J2YQY4"/>